<accession>A0A1L7XMZ0</accession>
<evidence type="ECO:0000256" key="1">
    <source>
        <dbReference type="SAM" id="MobiDB-lite"/>
    </source>
</evidence>
<feature type="transmembrane region" description="Helical" evidence="2">
    <location>
        <begin position="204"/>
        <end position="228"/>
    </location>
</feature>
<keyword evidence="2" id="KW-0472">Membrane</keyword>
<feature type="transmembrane region" description="Helical" evidence="2">
    <location>
        <begin position="100"/>
        <end position="121"/>
    </location>
</feature>
<feature type="region of interest" description="Disordered" evidence="1">
    <location>
        <begin position="562"/>
        <end position="588"/>
    </location>
</feature>
<keyword evidence="4" id="KW-1185">Reference proteome</keyword>
<keyword evidence="2" id="KW-0812">Transmembrane</keyword>
<feature type="transmembrane region" description="Helical" evidence="2">
    <location>
        <begin position="483"/>
        <end position="512"/>
    </location>
</feature>
<name>A0A1L7XMZ0_9HELO</name>
<dbReference type="OrthoDB" id="5392263at2759"/>
<feature type="transmembrane region" description="Helical" evidence="2">
    <location>
        <begin position="677"/>
        <end position="699"/>
    </location>
</feature>
<dbReference type="EMBL" id="FJOG01000037">
    <property type="protein sequence ID" value="CZR66431.1"/>
    <property type="molecule type" value="Genomic_DNA"/>
</dbReference>
<evidence type="ECO:0000313" key="3">
    <source>
        <dbReference type="EMBL" id="CZR66431.1"/>
    </source>
</evidence>
<dbReference type="STRING" id="576137.A0A1L7XMZ0"/>
<evidence type="ECO:0000313" key="4">
    <source>
        <dbReference type="Proteomes" id="UP000184330"/>
    </source>
</evidence>
<organism evidence="3 4">
    <name type="scientific">Phialocephala subalpina</name>
    <dbReference type="NCBI Taxonomy" id="576137"/>
    <lineage>
        <taxon>Eukaryota</taxon>
        <taxon>Fungi</taxon>
        <taxon>Dikarya</taxon>
        <taxon>Ascomycota</taxon>
        <taxon>Pezizomycotina</taxon>
        <taxon>Leotiomycetes</taxon>
        <taxon>Helotiales</taxon>
        <taxon>Mollisiaceae</taxon>
        <taxon>Phialocephala</taxon>
        <taxon>Phialocephala fortinii species complex</taxon>
    </lineage>
</organism>
<gene>
    <name evidence="3" type="ORF">PAC_16332</name>
</gene>
<dbReference type="AlphaFoldDB" id="A0A1L7XMZ0"/>
<feature type="transmembrane region" description="Helical" evidence="2">
    <location>
        <begin position="524"/>
        <end position="544"/>
    </location>
</feature>
<protein>
    <submittedName>
        <fullName evidence="3">Uncharacterized protein</fullName>
    </submittedName>
</protein>
<reference evidence="3 4" key="1">
    <citation type="submission" date="2016-03" db="EMBL/GenBank/DDBJ databases">
        <authorList>
            <person name="Ploux O."/>
        </authorList>
    </citation>
    <scope>NUCLEOTIDE SEQUENCE [LARGE SCALE GENOMIC DNA]</scope>
    <source>
        <strain evidence="3 4">UAMH 11012</strain>
    </source>
</reference>
<sequence length="709" mass="79045">MASLLATPVSAWADACATNIINSNVTTGLVNQYGQPMSEFTNYTWGIDQPTCYQYCGKDKIYQVFNFNNFANDFTSWLLPWLSLTAQLPFQARSSKGNLMSLYMAVGSPALITYSLTITILNRNWVRRKFETLREELGDLRDKDLRQKIGERLQAAQYLLQESQQVPMRTSQVGGWLSSLITLEQNEAWWKRVKKDLQNSRRGYTFSLVAQIGMALIAYTFTIAIILSSSPLGISEGANIELTAGGGLWIWMIPVIWGWIMCGTQDRPHSITEALNDETNPAFRINESGEVKASEMQRGICSRSGLIPRPRLLELQTVLRSTSTIPTETVSGTVKKSEMHSGLNGDGGEEIIGVALDESSINETPSASDDKKHASDSTVMPITLERPLGDFPKEEYKELEVPSWLGFSIEGDEAVEGPIFNYARLFTFREFSSAITKAFQAHISSLAAGKSRKGNIFEVAESCSLDKRLLQAYTPWRKTDPTVWYHILIAAGAAIFVQWGTTGPAIMMAYLTPTVGLGCRSGGYLLYGVGATISWALITWSFLLSHAVNLRYQDIYTGRRESVHRKENNDPEEPPESQEMLLTDQSDQNSEPIINLSKYRRTRWHSTLVILTVTTRAAGKCIAAANACWVVISAIFEYTGVYSQCWCDTNADVMGNRGWVVLFATNESFQAVAKASWVGGVIFSFGVCFFAWVGFLLGCRRSDIDEYDY</sequence>
<evidence type="ECO:0000256" key="2">
    <source>
        <dbReference type="SAM" id="Phobius"/>
    </source>
</evidence>
<feature type="transmembrane region" description="Helical" evidence="2">
    <location>
        <begin position="240"/>
        <end position="260"/>
    </location>
</feature>
<proteinExistence type="predicted"/>
<dbReference type="Proteomes" id="UP000184330">
    <property type="component" value="Unassembled WGS sequence"/>
</dbReference>
<keyword evidence="2" id="KW-1133">Transmembrane helix</keyword>